<dbReference type="EMBL" id="JAVRHZ010000001">
    <property type="protein sequence ID" value="MDT0555089.1"/>
    <property type="molecule type" value="Genomic_DNA"/>
</dbReference>
<keyword evidence="1" id="KW-0732">Signal</keyword>
<sequence length="206" mass="24030">MKKILVLLLLVSTITLSAQRDEAYVASEIEKFSQSLEDRDINTYFYTQRFCSGSIEIIQLAEGRMCATKGTYIETYFFWEEEDTIMMKKIDNCGLFYSVELEDRSLWNFISSNWNSIKSSKVKNYETAQESDGPTQRTEIHPCKRAFSFSDPETPISIQYDLFDLTNDASQENIHYKSNNELTIVKLDKMLDTIITKNQSKLRRQK</sequence>
<accession>A0ABU2YBS2</accession>
<evidence type="ECO:0000313" key="3">
    <source>
        <dbReference type="Proteomes" id="UP001254488"/>
    </source>
</evidence>
<proteinExistence type="predicted"/>
<comment type="caution">
    <text evidence="2">The sequence shown here is derived from an EMBL/GenBank/DDBJ whole genome shotgun (WGS) entry which is preliminary data.</text>
</comment>
<protein>
    <submittedName>
        <fullName evidence="2">Uncharacterized protein</fullName>
    </submittedName>
</protein>
<name>A0ABU2YBS2_9FLAO</name>
<evidence type="ECO:0000256" key="1">
    <source>
        <dbReference type="SAM" id="SignalP"/>
    </source>
</evidence>
<organism evidence="2 3">
    <name type="scientific">Patiriisocius hiemis</name>
    <dbReference type="NCBI Taxonomy" id="3075604"/>
    <lineage>
        <taxon>Bacteria</taxon>
        <taxon>Pseudomonadati</taxon>
        <taxon>Bacteroidota</taxon>
        <taxon>Flavobacteriia</taxon>
        <taxon>Flavobacteriales</taxon>
        <taxon>Flavobacteriaceae</taxon>
        <taxon>Patiriisocius</taxon>
    </lineage>
</organism>
<reference evidence="2 3" key="1">
    <citation type="submission" date="2023-09" db="EMBL/GenBank/DDBJ databases">
        <authorList>
            <person name="Rey-Velasco X."/>
        </authorList>
    </citation>
    <scope>NUCLEOTIDE SEQUENCE [LARGE SCALE GENOMIC DNA]</scope>
    <source>
        <strain evidence="2 3">W242</strain>
    </source>
</reference>
<feature type="signal peptide" evidence="1">
    <location>
        <begin position="1"/>
        <end position="18"/>
    </location>
</feature>
<evidence type="ECO:0000313" key="2">
    <source>
        <dbReference type="EMBL" id="MDT0555089.1"/>
    </source>
</evidence>
<dbReference type="Proteomes" id="UP001254488">
    <property type="component" value="Unassembled WGS sequence"/>
</dbReference>
<dbReference type="RefSeq" id="WP_311332041.1">
    <property type="nucleotide sequence ID" value="NZ_JAVRHZ010000001.1"/>
</dbReference>
<feature type="chain" id="PRO_5047258476" evidence="1">
    <location>
        <begin position="19"/>
        <end position="206"/>
    </location>
</feature>
<keyword evidence="3" id="KW-1185">Reference proteome</keyword>
<gene>
    <name evidence="2" type="ORF">RM538_03675</name>
</gene>